<dbReference type="GO" id="GO:0003700">
    <property type="term" value="F:DNA-binding transcription factor activity"/>
    <property type="evidence" value="ECO:0007669"/>
    <property type="project" value="TreeGrafter"/>
</dbReference>
<dbReference type="AlphaFoldDB" id="H1S5V7"/>
<evidence type="ECO:0000256" key="3">
    <source>
        <dbReference type="ARBA" id="ARBA00023163"/>
    </source>
</evidence>
<dbReference type="Pfam" id="PF00440">
    <property type="entry name" value="TetR_N"/>
    <property type="match status" value="1"/>
</dbReference>
<dbReference type="SUPFAM" id="SSF46689">
    <property type="entry name" value="Homeodomain-like"/>
    <property type="match status" value="1"/>
</dbReference>
<feature type="domain" description="HTH tetR-type" evidence="5">
    <location>
        <begin position="21"/>
        <end position="81"/>
    </location>
</feature>
<evidence type="ECO:0000313" key="6">
    <source>
        <dbReference type="EMBL" id="EHP42189.1"/>
    </source>
</evidence>
<evidence type="ECO:0000256" key="4">
    <source>
        <dbReference type="PROSITE-ProRule" id="PRU00335"/>
    </source>
</evidence>
<name>H1S5V7_9BURK</name>
<keyword evidence="3" id="KW-0804">Transcription</keyword>
<keyword evidence="2 4" id="KW-0238">DNA-binding</keyword>
<dbReference type="PANTHER" id="PTHR30055:SF234">
    <property type="entry name" value="HTH-TYPE TRANSCRIPTIONAL REGULATOR BETI"/>
    <property type="match status" value="1"/>
</dbReference>
<dbReference type="PRINTS" id="PR00455">
    <property type="entry name" value="HTHTETR"/>
</dbReference>
<evidence type="ECO:0000259" key="5">
    <source>
        <dbReference type="PROSITE" id="PS50977"/>
    </source>
</evidence>
<dbReference type="RefSeq" id="WP_006158801.1">
    <property type="nucleotide sequence ID" value="NZ_AHJE01000038.1"/>
</dbReference>
<evidence type="ECO:0000256" key="1">
    <source>
        <dbReference type="ARBA" id="ARBA00023015"/>
    </source>
</evidence>
<dbReference type="PATRIC" id="fig|1127483.3.peg.3262"/>
<dbReference type="Gene3D" id="1.10.10.60">
    <property type="entry name" value="Homeodomain-like"/>
    <property type="match status" value="1"/>
</dbReference>
<gene>
    <name evidence="6" type="ORF">OR16_16252</name>
</gene>
<reference evidence="6 7" key="1">
    <citation type="journal article" date="2012" name="J. Bacteriol.">
        <title>De Novo Genome Project of Cupriavidus basilensis OR16.</title>
        <authorList>
            <person name="Cserhati M."/>
            <person name="Kriszt B."/>
            <person name="Szoboszlay S."/>
            <person name="Toth A."/>
            <person name="Szabo I."/>
            <person name="Tancsics A."/>
            <person name="Nagy I."/>
            <person name="Horvath B."/>
            <person name="Nagy I."/>
            <person name="Kukolya J."/>
        </authorList>
    </citation>
    <scope>NUCLEOTIDE SEQUENCE [LARGE SCALE GENOMIC DNA]</scope>
    <source>
        <strain evidence="6 7">OR16</strain>
    </source>
</reference>
<dbReference type="EMBL" id="AHJE01000038">
    <property type="protein sequence ID" value="EHP42189.1"/>
    <property type="molecule type" value="Genomic_DNA"/>
</dbReference>
<organism evidence="6 7">
    <name type="scientific">Cupriavidus basilensis OR16</name>
    <dbReference type="NCBI Taxonomy" id="1127483"/>
    <lineage>
        <taxon>Bacteria</taxon>
        <taxon>Pseudomonadati</taxon>
        <taxon>Pseudomonadota</taxon>
        <taxon>Betaproteobacteria</taxon>
        <taxon>Burkholderiales</taxon>
        <taxon>Burkholderiaceae</taxon>
        <taxon>Cupriavidus</taxon>
    </lineage>
</organism>
<proteinExistence type="predicted"/>
<dbReference type="InterPro" id="IPR050109">
    <property type="entry name" value="HTH-type_TetR-like_transc_reg"/>
</dbReference>
<sequence length="228" mass="25046">MTLAVEERDQQRRDRKAVVSDAKRAHILAAARHVFEERGLDGASIREIAKQAGYTPGAIYSYFEAKEEIYGALLGESLERLNHAVAGSLDAAASDEERARHAAMAFYSFYATNPRDLDLGFYLFGGMRPHGLTPALNARLNSRLRDALTPFEAALRRLGATEDTARAEVTAFFAHCVGLLLLAHTKRIRMFQEEPGPLCASYVDRVVERIGASASLISTAPKQNALNP</sequence>
<dbReference type="OrthoDB" id="9798857at2"/>
<feature type="DNA-binding region" description="H-T-H motif" evidence="4">
    <location>
        <begin position="44"/>
        <end position="63"/>
    </location>
</feature>
<dbReference type="Proteomes" id="UP000005808">
    <property type="component" value="Unassembled WGS sequence"/>
</dbReference>
<dbReference type="InterPro" id="IPR001647">
    <property type="entry name" value="HTH_TetR"/>
</dbReference>
<protein>
    <submittedName>
        <fullName evidence="6">TetR family transcriptional regulator</fullName>
    </submittedName>
</protein>
<comment type="caution">
    <text evidence="6">The sequence shown here is derived from an EMBL/GenBank/DDBJ whole genome shotgun (WGS) entry which is preliminary data.</text>
</comment>
<dbReference type="GO" id="GO:0000976">
    <property type="term" value="F:transcription cis-regulatory region binding"/>
    <property type="evidence" value="ECO:0007669"/>
    <property type="project" value="TreeGrafter"/>
</dbReference>
<evidence type="ECO:0000256" key="2">
    <source>
        <dbReference type="ARBA" id="ARBA00023125"/>
    </source>
</evidence>
<dbReference type="InterPro" id="IPR009057">
    <property type="entry name" value="Homeodomain-like_sf"/>
</dbReference>
<keyword evidence="1" id="KW-0805">Transcription regulation</keyword>
<dbReference type="PANTHER" id="PTHR30055">
    <property type="entry name" value="HTH-TYPE TRANSCRIPTIONAL REGULATOR RUTR"/>
    <property type="match status" value="1"/>
</dbReference>
<dbReference type="PROSITE" id="PS50977">
    <property type="entry name" value="HTH_TETR_2"/>
    <property type="match status" value="1"/>
</dbReference>
<dbReference type="Gene3D" id="1.10.357.10">
    <property type="entry name" value="Tetracycline Repressor, domain 2"/>
    <property type="match status" value="1"/>
</dbReference>
<accession>H1S5V7</accession>
<evidence type="ECO:0000313" key="7">
    <source>
        <dbReference type="Proteomes" id="UP000005808"/>
    </source>
</evidence>